<keyword evidence="2" id="KW-0521">NADP</keyword>
<evidence type="ECO:0000256" key="3">
    <source>
        <dbReference type="ARBA" id="ARBA00023002"/>
    </source>
</evidence>
<evidence type="ECO:0000259" key="4">
    <source>
        <dbReference type="Pfam" id="PF01872"/>
    </source>
</evidence>
<evidence type="ECO:0000256" key="2">
    <source>
        <dbReference type="ARBA" id="ARBA00022857"/>
    </source>
</evidence>
<dbReference type="SUPFAM" id="SSF53597">
    <property type="entry name" value="Dihydrofolate reductase-like"/>
    <property type="match status" value="1"/>
</dbReference>
<dbReference type="Gene3D" id="3.40.430.10">
    <property type="entry name" value="Dihydrofolate Reductase, subunit A"/>
    <property type="match status" value="1"/>
</dbReference>
<dbReference type="AlphaFoldDB" id="A0A7W6KK46"/>
<evidence type="ECO:0000256" key="1">
    <source>
        <dbReference type="ARBA" id="ARBA00005104"/>
    </source>
</evidence>
<protein>
    <submittedName>
        <fullName evidence="5">Riboflavin-specific deaminase-like protein</fullName>
    </submittedName>
</protein>
<comment type="caution">
    <text evidence="5">The sequence shown here is derived from an EMBL/GenBank/DDBJ whole genome shotgun (WGS) entry which is preliminary data.</text>
</comment>
<dbReference type="GO" id="GO:0008703">
    <property type="term" value="F:5-amino-6-(5-phosphoribosylamino)uracil reductase activity"/>
    <property type="evidence" value="ECO:0007669"/>
    <property type="project" value="InterPro"/>
</dbReference>
<dbReference type="EMBL" id="JACIDZ010000008">
    <property type="protein sequence ID" value="MBB4122731.1"/>
    <property type="molecule type" value="Genomic_DNA"/>
</dbReference>
<keyword evidence="3" id="KW-0560">Oxidoreductase</keyword>
<gene>
    <name evidence="5" type="ORF">GGR30_002665</name>
</gene>
<accession>A0A7W6KK46</accession>
<proteinExistence type="predicted"/>
<evidence type="ECO:0000313" key="5">
    <source>
        <dbReference type="EMBL" id="MBB4122731.1"/>
    </source>
</evidence>
<dbReference type="PANTHER" id="PTHR38011">
    <property type="entry name" value="DIHYDROFOLATE REDUCTASE FAMILY PROTEIN (AFU_ORTHOLOGUE AFUA_8G06820)"/>
    <property type="match status" value="1"/>
</dbReference>
<dbReference type="PANTHER" id="PTHR38011:SF7">
    <property type="entry name" value="2,5-DIAMINO-6-RIBOSYLAMINO-4(3H)-PYRIMIDINONE 5'-PHOSPHATE REDUCTASE"/>
    <property type="match status" value="1"/>
</dbReference>
<feature type="domain" description="Bacterial bifunctional deaminase-reductase C-terminal" evidence="4">
    <location>
        <begin position="43"/>
        <end position="221"/>
    </location>
</feature>
<dbReference type="InterPro" id="IPR024072">
    <property type="entry name" value="DHFR-like_dom_sf"/>
</dbReference>
<dbReference type="Proteomes" id="UP000530571">
    <property type="component" value="Unassembled WGS sequence"/>
</dbReference>
<organism evidence="5 6">
    <name type="scientific">Martelella radicis</name>
    <dbReference type="NCBI Taxonomy" id="1397476"/>
    <lineage>
        <taxon>Bacteria</taxon>
        <taxon>Pseudomonadati</taxon>
        <taxon>Pseudomonadota</taxon>
        <taxon>Alphaproteobacteria</taxon>
        <taxon>Hyphomicrobiales</taxon>
        <taxon>Aurantimonadaceae</taxon>
        <taxon>Martelella</taxon>
    </lineage>
</organism>
<dbReference type="InterPro" id="IPR050765">
    <property type="entry name" value="Riboflavin_Biosynth_HTPR"/>
</dbReference>
<dbReference type="RefSeq" id="WP_183486982.1">
    <property type="nucleotide sequence ID" value="NZ_JACIDZ010000008.1"/>
</dbReference>
<name>A0A7W6KK46_9HYPH</name>
<evidence type="ECO:0000313" key="6">
    <source>
        <dbReference type="Proteomes" id="UP000530571"/>
    </source>
</evidence>
<dbReference type="Pfam" id="PF01872">
    <property type="entry name" value="RibD_C"/>
    <property type="match status" value="1"/>
</dbReference>
<dbReference type="InterPro" id="IPR002734">
    <property type="entry name" value="RibDG_C"/>
</dbReference>
<reference evidence="5 6" key="1">
    <citation type="submission" date="2020-08" db="EMBL/GenBank/DDBJ databases">
        <title>Genomic Encyclopedia of Type Strains, Phase IV (KMG-IV): sequencing the most valuable type-strain genomes for metagenomic binning, comparative biology and taxonomic classification.</title>
        <authorList>
            <person name="Goeker M."/>
        </authorList>
    </citation>
    <scope>NUCLEOTIDE SEQUENCE [LARGE SCALE GENOMIC DNA]</scope>
    <source>
        <strain evidence="5 6">DSM 28101</strain>
    </source>
</reference>
<keyword evidence="6" id="KW-1185">Reference proteome</keyword>
<comment type="pathway">
    <text evidence="1">Cofactor biosynthesis; riboflavin biosynthesis.</text>
</comment>
<sequence>MRTVDMSDAAWAPLLAMRDGVAASDDNPAMALYGRIAGARGSFVLAQVGQSLDGRIATAAGDAKDISGPDGLAHLHRCRALVDAVIVGLNTVKADNPRLSVRLVDGPSPVRVVIDCHGGLEGSEGLFHDGGTPVIVIESTAAAERALPNATILRLPLSENGLATAAIVSALADRGLSRLLVEGGSRTIARFIEEGQVDRLHVAISPLIIGAGPSGINLPPIARLADALRPPADVYSLGSDILFDCALSGRQGE</sequence>
<dbReference type="GO" id="GO:0009231">
    <property type="term" value="P:riboflavin biosynthetic process"/>
    <property type="evidence" value="ECO:0007669"/>
    <property type="project" value="InterPro"/>
</dbReference>